<reference evidence="2" key="2">
    <citation type="submission" date="2013-12" db="EMBL/GenBank/DDBJ databases">
        <authorList>
            <person name="Yu Y."/>
            <person name="Lee S."/>
            <person name="de Baynast K."/>
            <person name="Wissotski M."/>
            <person name="Liu L."/>
            <person name="Talag J."/>
            <person name="Goicoechea J."/>
            <person name="Angelova A."/>
            <person name="Jetty R."/>
            <person name="Kudrna D."/>
            <person name="Golser W."/>
            <person name="Rivera L."/>
            <person name="Zhang J."/>
            <person name="Wing R."/>
        </authorList>
    </citation>
    <scope>NUCLEOTIDE SEQUENCE</scope>
</reference>
<keyword evidence="2" id="KW-1185">Reference proteome</keyword>
<reference evidence="1" key="3">
    <citation type="submission" date="2015-04" db="UniProtKB">
        <authorList>
            <consortium name="EnsemblPlants"/>
        </authorList>
    </citation>
    <scope>IDENTIFICATION</scope>
</reference>
<dbReference type="EnsemblPlants" id="LPERR09G03260.1">
    <property type="protein sequence ID" value="LPERR09G03260.1"/>
    <property type="gene ID" value="LPERR09G03260"/>
</dbReference>
<proteinExistence type="predicted"/>
<dbReference type="Proteomes" id="UP000032180">
    <property type="component" value="Chromosome 9"/>
</dbReference>
<dbReference type="Gramene" id="LPERR09G03260.1">
    <property type="protein sequence ID" value="LPERR09G03260.1"/>
    <property type="gene ID" value="LPERR09G03260"/>
</dbReference>
<reference evidence="1 2" key="1">
    <citation type="submission" date="2012-08" db="EMBL/GenBank/DDBJ databases">
        <title>Oryza genome evolution.</title>
        <authorList>
            <person name="Wing R.A."/>
        </authorList>
    </citation>
    <scope>NUCLEOTIDE SEQUENCE</scope>
</reference>
<dbReference type="AlphaFoldDB" id="A0A0D9XC93"/>
<evidence type="ECO:0000313" key="1">
    <source>
        <dbReference type="EnsemblPlants" id="LPERR09G03260.1"/>
    </source>
</evidence>
<accession>A0A0D9XC93</accession>
<protein>
    <submittedName>
        <fullName evidence="1">Uncharacterized protein</fullName>
    </submittedName>
</protein>
<organism evidence="1 2">
    <name type="scientific">Leersia perrieri</name>
    <dbReference type="NCBI Taxonomy" id="77586"/>
    <lineage>
        <taxon>Eukaryota</taxon>
        <taxon>Viridiplantae</taxon>
        <taxon>Streptophyta</taxon>
        <taxon>Embryophyta</taxon>
        <taxon>Tracheophyta</taxon>
        <taxon>Spermatophyta</taxon>
        <taxon>Magnoliopsida</taxon>
        <taxon>Liliopsida</taxon>
        <taxon>Poales</taxon>
        <taxon>Poaceae</taxon>
        <taxon>BOP clade</taxon>
        <taxon>Oryzoideae</taxon>
        <taxon>Oryzeae</taxon>
        <taxon>Oryzinae</taxon>
        <taxon>Leersia</taxon>
    </lineage>
</organism>
<evidence type="ECO:0000313" key="2">
    <source>
        <dbReference type="Proteomes" id="UP000032180"/>
    </source>
</evidence>
<name>A0A0D9XC93_9ORYZ</name>
<sequence length="180" mass="20596">MADPPPAGLCRISIISNENTRKEYCLAVDNNNNIVLLEQGACNGRELWFIVVVHPAAGFNPALADRTVIIFNRFGYPLLRVDRNDSGSFVVVSSSPGIFQQINNNHEMEWTVRQIDDGGNSNRNANRHNHLIMLLHHRKIFLAMKPLHRQQRASEYAGSKPGWQFIRPLRERCQQSYFTQ</sequence>
<dbReference type="HOGENOM" id="CLU_1498420_0_0_1"/>